<evidence type="ECO:0000313" key="2">
    <source>
        <dbReference type="Proteomes" id="UP001152320"/>
    </source>
</evidence>
<reference evidence="1" key="1">
    <citation type="submission" date="2021-10" db="EMBL/GenBank/DDBJ databases">
        <title>Tropical sea cucumber genome reveals ecological adaptation and Cuvierian tubules defense mechanism.</title>
        <authorList>
            <person name="Chen T."/>
        </authorList>
    </citation>
    <scope>NUCLEOTIDE SEQUENCE</scope>
    <source>
        <strain evidence="1">Nanhai2018</strain>
        <tissue evidence="1">Muscle</tissue>
    </source>
</reference>
<evidence type="ECO:0000313" key="1">
    <source>
        <dbReference type="EMBL" id="KAJ8030699.1"/>
    </source>
</evidence>
<dbReference type="EMBL" id="JAIZAY010000013">
    <property type="protein sequence ID" value="KAJ8030699.1"/>
    <property type="molecule type" value="Genomic_DNA"/>
</dbReference>
<dbReference type="Proteomes" id="UP001152320">
    <property type="component" value="Chromosome 13"/>
</dbReference>
<gene>
    <name evidence="1" type="ORF">HOLleu_27182</name>
</gene>
<sequence length="134" mass="14857">MVWGENGEEEIEPCEKFCERAEARCPYFLPQKPYCGQRTFFCKGQALFQQQIMGPRQNARAGQNATGRCFTCNFSLEKDEAKSVAELGCSFYLDNSTKTSAASHTRGSVHSVLVALTLYILVSWTLSPTVIAGT</sequence>
<keyword evidence="2" id="KW-1185">Reference proteome</keyword>
<proteinExistence type="predicted"/>
<accession>A0A9Q1BQ97</accession>
<organism evidence="1 2">
    <name type="scientific">Holothuria leucospilota</name>
    <name type="common">Black long sea cucumber</name>
    <name type="synonym">Mertensiothuria leucospilota</name>
    <dbReference type="NCBI Taxonomy" id="206669"/>
    <lineage>
        <taxon>Eukaryota</taxon>
        <taxon>Metazoa</taxon>
        <taxon>Echinodermata</taxon>
        <taxon>Eleutherozoa</taxon>
        <taxon>Echinozoa</taxon>
        <taxon>Holothuroidea</taxon>
        <taxon>Aspidochirotacea</taxon>
        <taxon>Aspidochirotida</taxon>
        <taxon>Holothuriidae</taxon>
        <taxon>Holothuria</taxon>
    </lineage>
</organism>
<comment type="caution">
    <text evidence="1">The sequence shown here is derived from an EMBL/GenBank/DDBJ whole genome shotgun (WGS) entry which is preliminary data.</text>
</comment>
<dbReference type="AlphaFoldDB" id="A0A9Q1BQ97"/>
<name>A0A9Q1BQ97_HOLLE</name>
<protein>
    <submittedName>
        <fullName evidence="1">Uncharacterized protein</fullName>
    </submittedName>
</protein>